<name>A0A8D9PGN2_9VIRU</name>
<sequence length="160" mass="16908">MASTSYKARVIYKEHSEDGFAGSYKLMVAAKSISAPVSAPNTVESTTFEDDSQTFLMGIKTSDAKTYTGNLEKAYLQDLIKAEGKQLDIIQLYGSDGLGAVAKYAFVGQVTATPNDVSGTDSVLEMTVTAVPNTSPIECTDKLQVVEAAGGTFTVTKVGE</sequence>
<evidence type="ECO:0000313" key="1">
    <source>
        <dbReference type="EMBL" id="DAD56873.1"/>
    </source>
</evidence>
<proteinExistence type="predicted"/>
<reference evidence="1" key="1">
    <citation type="journal article" date="2021" name="Proc. Natl. Acad. Sci. U.S.A.">
        <title>A Catalog of Tens of Thousands of Viruses from Human Metagenomes Reveals Hidden Associations with Chronic Diseases.</title>
        <authorList>
            <person name="Tisza M.J."/>
            <person name="Buck C.B."/>
        </authorList>
    </citation>
    <scope>NUCLEOTIDE SEQUENCE</scope>
    <source>
        <strain evidence="1">CtPNe1</strain>
    </source>
</reference>
<dbReference type="EMBL" id="BK029947">
    <property type="protein sequence ID" value="DAD56873.1"/>
    <property type="molecule type" value="Genomic_DNA"/>
</dbReference>
<organism evidence="1">
    <name type="scientific">Bacteriophage sp</name>
    <dbReference type="NCBI Taxonomy" id="38018"/>
    <lineage>
        <taxon>Viruses</taxon>
    </lineage>
</organism>
<accession>A0A8D9PGN2</accession>
<protein>
    <submittedName>
        <fullName evidence="1">Major tail protein</fullName>
    </submittedName>
</protein>